<evidence type="ECO:0000256" key="6">
    <source>
        <dbReference type="SAM" id="MobiDB-lite"/>
    </source>
</evidence>
<dbReference type="GO" id="GO:0004497">
    <property type="term" value="F:monooxygenase activity"/>
    <property type="evidence" value="ECO:0007669"/>
    <property type="project" value="UniProtKB-KW"/>
</dbReference>
<evidence type="ECO:0000259" key="7">
    <source>
        <dbReference type="Pfam" id="PF01494"/>
    </source>
</evidence>
<dbReference type="PANTHER" id="PTHR13789:SF318">
    <property type="entry name" value="GERANYLGERANYL DIPHOSPHATE REDUCTASE"/>
    <property type="match status" value="1"/>
</dbReference>
<keyword evidence="4" id="KW-0560">Oxidoreductase</keyword>
<dbReference type="InterPro" id="IPR036188">
    <property type="entry name" value="FAD/NAD-bd_sf"/>
</dbReference>
<keyword evidence="9" id="KW-1185">Reference proteome</keyword>
<keyword evidence="2" id="KW-0285">Flavoprotein</keyword>
<dbReference type="InterPro" id="IPR050493">
    <property type="entry name" value="FAD-dep_Monooxygenase_BioMet"/>
</dbReference>
<dbReference type="SUPFAM" id="SSF51905">
    <property type="entry name" value="FAD/NAD(P)-binding domain"/>
    <property type="match status" value="1"/>
</dbReference>
<evidence type="ECO:0000256" key="4">
    <source>
        <dbReference type="ARBA" id="ARBA00023002"/>
    </source>
</evidence>
<comment type="caution">
    <text evidence="8">The sequence shown here is derived from an EMBL/GenBank/DDBJ whole genome shotgun (WGS) entry which is preliminary data.</text>
</comment>
<feature type="region of interest" description="Disordered" evidence="6">
    <location>
        <begin position="356"/>
        <end position="378"/>
    </location>
</feature>
<evidence type="ECO:0000313" key="9">
    <source>
        <dbReference type="Proteomes" id="UP001596380"/>
    </source>
</evidence>
<evidence type="ECO:0000256" key="1">
    <source>
        <dbReference type="ARBA" id="ARBA00001974"/>
    </source>
</evidence>
<keyword evidence="3" id="KW-0274">FAD</keyword>
<evidence type="ECO:0000313" key="8">
    <source>
        <dbReference type="EMBL" id="MFC6882036.1"/>
    </source>
</evidence>
<sequence>MPRNTIDVAVVGGGVAGLTLAIGLTRAGLRCRVYEQAAEFREIGAGVQLSPNSTRLLHRLGAAEPLDAIAVKPAGVVARHWATGALLRSTPLGRMCEEMYGAPFYCVHRAELHAVLRGLVPPGTVRLGTRCVGVTDHPDGAGMRFADGSAETADVVVGADGICSVVREALESDTPRFSGKSAYRGLIPADRLPGSSTEAQVRLWLGPDRHLVHYPVSRGRWISFAAITPAADSRAETWTTPGRARDLRTAYEGWHSDVQEFFAAAGAVTRWALHDRAPIGRWHRGRITLVGDAAHPMLPFGAQGASQAIEDAAALTACLRGAGPGREQITSALRRYGEVRRARTGDVQRMVQEKSRTHHYFDGAEQRERDRTSHQREGLRQREWLYGYEAEAAVLR</sequence>
<dbReference type="PRINTS" id="PR00420">
    <property type="entry name" value="RNGMNOXGNASE"/>
</dbReference>
<dbReference type="Proteomes" id="UP001596380">
    <property type="component" value="Unassembled WGS sequence"/>
</dbReference>
<dbReference type="RefSeq" id="WP_160825109.1">
    <property type="nucleotide sequence ID" value="NZ_JBHSXE010000001.1"/>
</dbReference>
<evidence type="ECO:0000256" key="2">
    <source>
        <dbReference type="ARBA" id="ARBA00022630"/>
    </source>
</evidence>
<dbReference type="InterPro" id="IPR002938">
    <property type="entry name" value="FAD-bd"/>
</dbReference>
<reference evidence="9" key="1">
    <citation type="journal article" date="2019" name="Int. J. Syst. Evol. Microbiol.">
        <title>The Global Catalogue of Microorganisms (GCM) 10K type strain sequencing project: providing services to taxonomists for standard genome sequencing and annotation.</title>
        <authorList>
            <consortium name="The Broad Institute Genomics Platform"/>
            <consortium name="The Broad Institute Genome Sequencing Center for Infectious Disease"/>
            <person name="Wu L."/>
            <person name="Ma J."/>
        </authorList>
    </citation>
    <scope>NUCLEOTIDE SEQUENCE [LARGE SCALE GENOMIC DNA]</scope>
    <source>
        <strain evidence="9">JCM 3369</strain>
    </source>
</reference>
<evidence type="ECO:0000256" key="3">
    <source>
        <dbReference type="ARBA" id="ARBA00022827"/>
    </source>
</evidence>
<proteinExistence type="predicted"/>
<dbReference type="SUPFAM" id="SSF54373">
    <property type="entry name" value="FAD-linked reductases, C-terminal domain"/>
    <property type="match status" value="1"/>
</dbReference>
<keyword evidence="5 8" id="KW-0503">Monooxygenase</keyword>
<comment type="cofactor">
    <cofactor evidence="1">
        <name>FAD</name>
        <dbReference type="ChEBI" id="CHEBI:57692"/>
    </cofactor>
</comment>
<accession>A0ABW2CMZ9</accession>
<dbReference type="Pfam" id="PF01494">
    <property type="entry name" value="FAD_binding_3"/>
    <property type="match status" value="1"/>
</dbReference>
<protein>
    <submittedName>
        <fullName evidence="8">FAD-dependent monooxygenase</fullName>
    </submittedName>
</protein>
<evidence type="ECO:0000256" key="5">
    <source>
        <dbReference type="ARBA" id="ARBA00023033"/>
    </source>
</evidence>
<dbReference type="Gene3D" id="3.50.50.60">
    <property type="entry name" value="FAD/NAD(P)-binding domain"/>
    <property type="match status" value="1"/>
</dbReference>
<feature type="domain" description="FAD-binding" evidence="7">
    <location>
        <begin position="6"/>
        <end position="344"/>
    </location>
</feature>
<name>A0ABW2CMZ9_9ACTN</name>
<organism evidence="8 9">
    <name type="scientific">Actinomadura yumaensis</name>
    <dbReference type="NCBI Taxonomy" id="111807"/>
    <lineage>
        <taxon>Bacteria</taxon>
        <taxon>Bacillati</taxon>
        <taxon>Actinomycetota</taxon>
        <taxon>Actinomycetes</taxon>
        <taxon>Streptosporangiales</taxon>
        <taxon>Thermomonosporaceae</taxon>
        <taxon>Actinomadura</taxon>
    </lineage>
</organism>
<gene>
    <name evidence="8" type="ORF">ACFQKB_19950</name>
</gene>
<dbReference type="PANTHER" id="PTHR13789">
    <property type="entry name" value="MONOOXYGENASE"/>
    <property type="match status" value="1"/>
</dbReference>
<dbReference type="EMBL" id="JBHSXS010000011">
    <property type="protein sequence ID" value="MFC6882036.1"/>
    <property type="molecule type" value="Genomic_DNA"/>
</dbReference>